<dbReference type="Gene3D" id="6.10.140.1330">
    <property type="match status" value="1"/>
</dbReference>
<dbReference type="GO" id="GO:0015385">
    <property type="term" value="F:sodium:proton antiporter activity"/>
    <property type="evidence" value="ECO:0007669"/>
    <property type="project" value="InterPro"/>
</dbReference>
<dbReference type="GO" id="GO:0015386">
    <property type="term" value="F:potassium:proton antiporter activity"/>
    <property type="evidence" value="ECO:0007669"/>
    <property type="project" value="TreeGrafter"/>
</dbReference>
<evidence type="ECO:0000256" key="9">
    <source>
        <dbReference type="ARBA" id="ARBA00023201"/>
    </source>
</evidence>
<dbReference type="RefSeq" id="WP_109969806.1">
    <property type="nucleotide sequence ID" value="NZ_CP176093.1"/>
</dbReference>
<evidence type="ECO:0000259" key="11">
    <source>
        <dbReference type="Pfam" id="PF00999"/>
    </source>
</evidence>
<evidence type="ECO:0000256" key="5">
    <source>
        <dbReference type="ARBA" id="ARBA00022989"/>
    </source>
</evidence>
<dbReference type="EMBL" id="QGMY01000014">
    <property type="protein sequence ID" value="PWR70377.1"/>
    <property type="molecule type" value="Genomic_DNA"/>
</dbReference>
<feature type="transmembrane region" description="Helical" evidence="10">
    <location>
        <begin position="390"/>
        <end position="413"/>
    </location>
</feature>
<dbReference type="PANTHER" id="PTHR10110:SF86">
    <property type="entry name" value="SODIUM_HYDROGEN EXCHANGER 7"/>
    <property type="match status" value="1"/>
</dbReference>
<feature type="transmembrane region" description="Helical" evidence="10">
    <location>
        <begin position="97"/>
        <end position="119"/>
    </location>
</feature>
<accession>A0A2V2N2I1</accession>
<keyword evidence="6" id="KW-0915">Sodium</keyword>
<keyword evidence="3" id="KW-1003">Cell membrane</keyword>
<evidence type="ECO:0000256" key="1">
    <source>
        <dbReference type="ARBA" id="ARBA00004651"/>
    </source>
</evidence>
<comment type="subcellular location">
    <subcellularLocation>
        <location evidence="1">Cell membrane</location>
        <topology evidence="1">Multi-pass membrane protein</topology>
    </subcellularLocation>
</comment>
<evidence type="ECO:0000313" key="13">
    <source>
        <dbReference type="Proteomes" id="UP000245657"/>
    </source>
</evidence>
<proteinExistence type="predicted"/>
<evidence type="ECO:0000256" key="4">
    <source>
        <dbReference type="ARBA" id="ARBA00022692"/>
    </source>
</evidence>
<evidence type="ECO:0000256" key="3">
    <source>
        <dbReference type="ARBA" id="ARBA00022475"/>
    </source>
</evidence>
<organism evidence="12 13">
    <name type="scientific">Methanospirillum lacunae</name>
    <dbReference type="NCBI Taxonomy" id="668570"/>
    <lineage>
        <taxon>Archaea</taxon>
        <taxon>Methanobacteriati</taxon>
        <taxon>Methanobacteriota</taxon>
        <taxon>Stenosarchaea group</taxon>
        <taxon>Methanomicrobia</taxon>
        <taxon>Methanomicrobiales</taxon>
        <taxon>Methanospirillaceae</taxon>
        <taxon>Methanospirillum</taxon>
    </lineage>
</organism>
<keyword evidence="13" id="KW-1185">Reference proteome</keyword>
<keyword evidence="8 10" id="KW-0472">Membrane</keyword>
<protein>
    <recommendedName>
        <fullName evidence="11">Cation/H+ exchanger transmembrane domain-containing protein</fullName>
    </recommendedName>
</protein>
<evidence type="ECO:0000256" key="2">
    <source>
        <dbReference type="ARBA" id="ARBA00022448"/>
    </source>
</evidence>
<dbReference type="GO" id="GO:0051453">
    <property type="term" value="P:regulation of intracellular pH"/>
    <property type="evidence" value="ECO:0007669"/>
    <property type="project" value="TreeGrafter"/>
</dbReference>
<feature type="transmembrane region" description="Helical" evidence="10">
    <location>
        <begin position="256"/>
        <end position="276"/>
    </location>
</feature>
<keyword evidence="9" id="KW-0739">Sodium transport</keyword>
<keyword evidence="4 10" id="KW-0812">Transmembrane</keyword>
<evidence type="ECO:0000313" key="12">
    <source>
        <dbReference type="EMBL" id="PWR70377.1"/>
    </source>
</evidence>
<gene>
    <name evidence="12" type="ORF">DK846_14960</name>
</gene>
<feature type="transmembrane region" description="Helical" evidence="10">
    <location>
        <begin position="6"/>
        <end position="27"/>
    </location>
</feature>
<dbReference type="Proteomes" id="UP000245657">
    <property type="component" value="Unassembled WGS sequence"/>
</dbReference>
<keyword evidence="5 10" id="KW-1133">Transmembrane helix</keyword>
<feature type="transmembrane region" description="Helical" evidence="10">
    <location>
        <begin position="288"/>
        <end position="311"/>
    </location>
</feature>
<comment type="caution">
    <text evidence="12">The sequence shown here is derived from an EMBL/GenBank/DDBJ whole genome shotgun (WGS) entry which is preliminary data.</text>
</comment>
<dbReference type="InterPro" id="IPR006153">
    <property type="entry name" value="Cation/H_exchanger_TM"/>
</dbReference>
<reference evidence="12 13" key="1">
    <citation type="submission" date="2018-05" db="EMBL/GenBank/DDBJ databases">
        <title>Draft genome of Methanospirillum lacunae Ki8-1.</title>
        <authorList>
            <person name="Dueholm M.S."/>
            <person name="Nielsen P.H."/>
            <person name="Bakmann L.F."/>
            <person name="Otzen D.E."/>
        </authorList>
    </citation>
    <scope>NUCLEOTIDE SEQUENCE [LARGE SCALE GENOMIC DNA]</scope>
    <source>
        <strain evidence="12 13">Ki8-1</strain>
    </source>
</reference>
<evidence type="ECO:0000256" key="8">
    <source>
        <dbReference type="ARBA" id="ARBA00023136"/>
    </source>
</evidence>
<dbReference type="GO" id="GO:0098719">
    <property type="term" value="P:sodium ion import across plasma membrane"/>
    <property type="evidence" value="ECO:0007669"/>
    <property type="project" value="TreeGrafter"/>
</dbReference>
<dbReference type="OrthoDB" id="11709at2157"/>
<dbReference type="InterPro" id="IPR018422">
    <property type="entry name" value="Cation/H_exchanger_CPA1"/>
</dbReference>
<sequence length="701" mass="77959">MNQNLLIADETIVITLLLIAIITAITLRHLKMPYTIGLVITGYVFSSIIVPHVSSLKSFEGMVPSTDIILYLFLPLLIFESAIALNTRLLSRNLFPVLGLAIIGVIVSGVIIGVLLFLFSPLPLLYALLFGALISATDPAAVISIFKEIGVPKRLQILVEGESLLNDAAAIVMFQMILALIGASLLDQKISLSQTSMQFASSVLISFVGGILVGAVTGYLIRSVLKRTPLHSHIHQTATLVAAYLSYLISDHILGFSGVIAVVVCGCLAARAASDWIGPDRREDLNRFWEYIGFLANSLIFLLVGIAIASLQDLSVFMSGAILGVILLVAVVTFARLIPVFGIFGFYNLFTPRKVPFSYQVISFWGGLRGAVAIALSLSLPYSFPYRDIIVEFSVTVVLFTILIQGLTIGPLIHHLGLGQTRLVKQFHEIYTDLVTCRSGEKSLQNSPMSDIIDHDIGMRYIKEYRKMSASRMEKIRDFWSEIRKHPDRKEIIRLFWLEALRFEQKQYRLMYDEGLILPAVYAALQFHAASREDLIQSGDYHPGKSEVGPGARFRRWLTQYINRIAPESRISRFLTRRSDLNRVFIAIALVVAASATTRYLRELAGVVCLKTEDIADTLSVYKRIESDARAYVQSDSVRTSPCLKDISAFIAERTAGAGMISELHKHLEDGVGDEKILTRYIDRLIEEKNNARVELVRSCR</sequence>
<feature type="transmembrane region" description="Helical" evidence="10">
    <location>
        <begin position="68"/>
        <end position="85"/>
    </location>
</feature>
<feature type="transmembrane region" description="Helical" evidence="10">
    <location>
        <begin position="125"/>
        <end position="146"/>
    </location>
</feature>
<feature type="transmembrane region" description="Helical" evidence="10">
    <location>
        <begin position="317"/>
        <end position="350"/>
    </location>
</feature>
<evidence type="ECO:0000256" key="7">
    <source>
        <dbReference type="ARBA" id="ARBA00023065"/>
    </source>
</evidence>
<dbReference type="GeneID" id="97547594"/>
<name>A0A2V2N2I1_9EURY</name>
<feature type="transmembrane region" description="Helical" evidence="10">
    <location>
        <begin position="362"/>
        <end position="384"/>
    </location>
</feature>
<keyword evidence="7" id="KW-0406">Ion transport</keyword>
<feature type="domain" description="Cation/H+ exchanger transmembrane" evidence="11">
    <location>
        <begin position="18"/>
        <end position="413"/>
    </location>
</feature>
<evidence type="ECO:0000256" key="10">
    <source>
        <dbReference type="SAM" id="Phobius"/>
    </source>
</evidence>
<feature type="transmembrane region" description="Helical" evidence="10">
    <location>
        <begin position="198"/>
        <end position="221"/>
    </location>
</feature>
<dbReference type="PANTHER" id="PTHR10110">
    <property type="entry name" value="SODIUM/HYDROGEN EXCHANGER"/>
    <property type="match status" value="1"/>
</dbReference>
<dbReference type="AlphaFoldDB" id="A0A2V2N2I1"/>
<dbReference type="GO" id="GO:0005886">
    <property type="term" value="C:plasma membrane"/>
    <property type="evidence" value="ECO:0007669"/>
    <property type="project" value="UniProtKB-SubCell"/>
</dbReference>
<feature type="transmembrane region" description="Helical" evidence="10">
    <location>
        <begin position="167"/>
        <end position="186"/>
    </location>
</feature>
<evidence type="ECO:0000256" key="6">
    <source>
        <dbReference type="ARBA" id="ARBA00023053"/>
    </source>
</evidence>
<dbReference type="Pfam" id="PF00999">
    <property type="entry name" value="Na_H_Exchanger"/>
    <property type="match status" value="1"/>
</dbReference>
<keyword evidence="2" id="KW-0813">Transport</keyword>
<feature type="transmembrane region" description="Helical" evidence="10">
    <location>
        <begin position="34"/>
        <end position="56"/>
    </location>
</feature>